<feature type="signal peptide" evidence="2">
    <location>
        <begin position="1"/>
        <end position="24"/>
    </location>
</feature>
<name>A0A8S9M7T4_BRACR</name>
<keyword evidence="2" id="KW-0732">Signal</keyword>
<comment type="caution">
    <text evidence="3">The sequence shown here is derived from an EMBL/GenBank/DDBJ whole genome shotgun (WGS) entry which is preliminary data.</text>
</comment>
<dbReference type="EMBL" id="QGKY02000089">
    <property type="protein sequence ID" value="KAF2613991.1"/>
    <property type="molecule type" value="Genomic_DNA"/>
</dbReference>
<sequence length="180" mass="20319">MTPCPLLHHLFLLTLFQRFRKVPSIKRHGEKKRQSRITDETKPGANIRVGNCVDESSSTESTGGDVGAVESMEEAVLSSSESETTKEDDCSFKYKNIVKACLQGSKTIETLKKQLHSSGDMQSLRRGHSRVLKRREIKPFAVPGYRLAFRGRACFWSVGVDLRRRRAEVPVAFVWEPIAI</sequence>
<feature type="chain" id="PRO_5035949990" evidence="2">
    <location>
        <begin position="25"/>
        <end position="180"/>
    </location>
</feature>
<accession>A0A8S9M7T4</accession>
<evidence type="ECO:0000256" key="1">
    <source>
        <dbReference type="SAM" id="MobiDB-lite"/>
    </source>
</evidence>
<organism evidence="3">
    <name type="scientific">Brassica cretica</name>
    <name type="common">Mustard</name>
    <dbReference type="NCBI Taxonomy" id="69181"/>
    <lineage>
        <taxon>Eukaryota</taxon>
        <taxon>Viridiplantae</taxon>
        <taxon>Streptophyta</taxon>
        <taxon>Embryophyta</taxon>
        <taxon>Tracheophyta</taxon>
        <taxon>Spermatophyta</taxon>
        <taxon>Magnoliopsida</taxon>
        <taxon>eudicotyledons</taxon>
        <taxon>Gunneridae</taxon>
        <taxon>Pentapetalae</taxon>
        <taxon>rosids</taxon>
        <taxon>malvids</taxon>
        <taxon>Brassicales</taxon>
        <taxon>Brassicaceae</taxon>
        <taxon>Brassiceae</taxon>
        <taxon>Brassica</taxon>
    </lineage>
</organism>
<proteinExistence type="predicted"/>
<reference evidence="3" key="1">
    <citation type="submission" date="2019-12" db="EMBL/GenBank/DDBJ databases">
        <title>Genome sequencing and annotation of Brassica cretica.</title>
        <authorList>
            <person name="Studholme D.J."/>
            <person name="Sarris P.F."/>
        </authorList>
    </citation>
    <scope>NUCLEOTIDE SEQUENCE</scope>
    <source>
        <strain evidence="3">PFS-102/07</strain>
        <tissue evidence="3">Leaf</tissue>
    </source>
</reference>
<gene>
    <name evidence="3" type="ORF">F2Q70_00011430</name>
</gene>
<evidence type="ECO:0000313" key="3">
    <source>
        <dbReference type="EMBL" id="KAF2613991.1"/>
    </source>
</evidence>
<feature type="region of interest" description="Disordered" evidence="1">
    <location>
        <begin position="27"/>
        <end position="82"/>
    </location>
</feature>
<evidence type="ECO:0000256" key="2">
    <source>
        <dbReference type="SAM" id="SignalP"/>
    </source>
</evidence>
<protein>
    <submittedName>
        <fullName evidence="3">Uncharacterized protein</fullName>
    </submittedName>
</protein>
<dbReference type="AlphaFoldDB" id="A0A8S9M7T4"/>